<protein>
    <submittedName>
        <fullName evidence="2">Uncharacterized protein</fullName>
    </submittedName>
</protein>
<dbReference type="EMBL" id="ML120385">
    <property type="protein sequence ID" value="RPA99750.1"/>
    <property type="molecule type" value="Genomic_DNA"/>
</dbReference>
<evidence type="ECO:0000313" key="4">
    <source>
        <dbReference type="Proteomes" id="UP000276215"/>
    </source>
</evidence>
<dbReference type="AlphaFoldDB" id="A0A3N4JUA5"/>
<keyword evidence="1" id="KW-1133">Transmembrane helix</keyword>
<keyword evidence="4" id="KW-1185">Reference proteome</keyword>
<reference evidence="2 4" key="1">
    <citation type="journal article" date="2018" name="Nat. Ecol. Evol.">
        <title>Pezizomycetes genomes reveal the molecular basis of ectomycorrhizal truffle lifestyle.</title>
        <authorList>
            <person name="Murat C."/>
            <person name="Payen T."/>
            <person name="Noel B."/>
            <person name="Kuo A."/>
            <person name="Morin E."/>
            <person name="Chen J."/>
            <person name="Kohler A."/>
            <person name="Krizsan K."/>
            <person name="Balestrini R."/>
            <person name="Da Silva C."/>
            <person name="Montanini B."/>
            <person name="Hainaut M."/>
            <person name="Levati E."/>
            <person name="Barry K.W."/>
            <person name="Belfiori B."/>
            <person name="Cichocki N."/>
            <person name="Clum A."/>
            <person name="Dockter R.B."/>
            <person name="Fauchery L."/>
            <person name="Guy J."/>
            <person name="Iotti M."/>
            <person name="Le Tacon F."/>
            <person name="Lindquist E.A."/>
            <person name="Lipzen A."/>
            <person name="Malagnac F."/>
            <person name="Mello A."/>
            <person name="Molinier V."/>
            <person name="Miyauchi S."/>
            <person name="Poulain J."/>
            <person name="Riccioni C."/>
            <person name="Rubini A."/>
            <person name="Sitrit Y."/>
            <person name="Splivallo R."/>
            <person name="Traeger S."/>
            <person name="Wang M."/>
            <person name="Zifcakova L."/>
            <person name="Wipf D."/>
            <person name="Zambonelli A."/>
            <person name="Paolocci F."/>
            <person name="Nowrousian M."/>
            <person name="Ottonello S."/>
            <person name="Baldrian P."/>
            <person name="Spatafora J.W."/>
            <person name="Henrissat B."/>
            <person name="Nagy L.G."/>
            <person name="Aury J.M."/>
            <person name="Wincker P."/>
            <person name="Grigoriev I.V."/>
            <person name="Bonfante P."/>
            <person name="Martin F.M."/>
        </authorList>
    </citation>
    <scope>NUCLEOTIDE SEQUENCE [LARGE SCALE GENOMIC DNA]</scope>
    <source>
        <strain evidence="2 4">120613-1</strain>
    </source>
</reference>
<accession>A0A3N4JUA5</accession>
<proteinExistence type="predicted"/>
<gene>
    <name evidence="2" type="ORF">L873DRAFT_880669</name>
    <name evidence="3" type="ORF">L873DRAFT_881324</name>
</gene>
<organism evidence="2 4">
    <name type="scientific">Choiromyces venosus 120613-1</name>
    <dbReference type="NCBI Taxonomy" id="1336337"/>
    <lineage>
        <taxon>Eukaryota</taxon>
        <taxon>Fungi</taxon>
        <taxon>Dikarya</taxon>
        <taxon>Ascomycota</taxon>
        <taxon>Pezizomycotina</taxon>
        <taxon>Pezizomycetes</taxon>
        <taxon>Pezizales</taxon>
        <taxon>Tuberaceae</taxon>
        <taxon>Choiromyces</taxon>
    </lineage>
</organism>
<sequence length="82" mass="9677">MKFPYFHFPYALFVRQVLFSIYSFNLLLWLLGHGIVHCCIQISRYYLYYNLSLAAICNQSVYLSINAISKKKTPQQRPNHTA</sequence>
<dbReference type="Proteomes" id="UP000276215">
    <property type="component" value="Unassembled WGS sequence"/>
</dbReference>
<evidence type="ECO:0000313" key="2">
    <source>
        <dbReference type="EMBL" id="RPA99750.1"/>
    </source>
</evidence>
<feature type="transmembrane region" description="Helical" evidence="1">
    <location>
        <begin position="47"/>
        <end position="68"/>
    </location>
</feature>
<evidence type="ECO:0000313" key="3">
    <source>
        <dbReference type="EMBL" id="RPA99770.1"/>
    </source>
</evidence>
<name>A0A3N4JUA5_9PEZI</name>
<feature type="transmembrane region" description="Helical" evidence="1">
    <location>
        <begin position="12"/>
        <end position="35"/>
    </location>
</feature>
<keyword evidence="1" id="KW-0472">Membrane</keyword>
<evidence type="ECO:0000256" key="1">
    <source>
        <dbReference type="SAM" id="Phobius"/>
    </source>
</evidence>
<keyword evidence="1" id="KW-0812">Transmembrane</keyword>
<dbReference type="EMBL" id="ML120385">
    <property type="protein sequence ID" value="RPA99770.1"/>
    <property type="molecule type" value="Genomic_DNA"/>
</dbReference>